<evidence type="ECO:0000313" key="1">
    <source>
        <dbReference type="EMBL" id="SFB67483.1"/>
    </source>
</evidence>
<name>A0A1I1D4F5_BREAD</name>
<evidence type="ECO:0000313" key="2">
    <source>
        <dbReference type="Proteomes" id="UP000240042"/>
    </source>
</evidence>
<sequence length="359" mass="41890">MQFFSDAAKNPDILKLIYTPRFTNNFNAIDNIRKHDNIDSLLLNIKQILKKYPSVKIELHTQIHPFKMYSDVLRAIPTNRLFHVYVYDDGSEDYVNFYINKKTGRQKEVLKASDEAWQKFFSGESNLIGHRNMIAKYLPVTHYMLRPDYLDHSDMKIVKDAMTQNNAQIKKIDFDNLRMQLSELEKKRYFKYIGFNYKKIKKILCQSSNFSFVFTGSAVYDDPQRAQKFVEEQINMIKNVIQPEGILHKYLNGKTYDFFLKLHPHGGDSNKKTKNAFPDFPNIPNFIGYEALIVSGLIPDRTGGFLSSLYFNLPKEKIAFLVASVDKTEWDDPLVQVMIELGIIRESSIYFLSDLKLLN</sequence>
<dbReference type="OrthoDB" id="5668724at2"/>
<reference evidence="2" key="1">
    <citation type="submission" date="2016-10" db="EMBL/GenBank/DDBJ databases">
        <authorList>
            <person name="Varghese N."/>
            <person name="Submissions S."/>
        </authorList>
    </citation>
    <scope>NUCLEOTIDE SEQUENCE [LARGE SCALE GENOMIC DNA]</scope>
    <source>
        <strain evidence="2">ATCC 43811</strain>
    </source>
</reference>
<keyword evidence="2" id="KW-1185">Reference proteome</keyword>
<dbReference type="SUPFAM" id="SSF53756">
    <property type="entry name" value="UDP-Glycosyltransferase/glycogen phosphorylase"/>
    <property type="match status" value="1"/>
</dbReference>
<dbReference type="GO" id="GO:0016757">
    <property type="term" value="F:glycosyltransferase activity"/>
    <property type="evidence" value="ECO:0007669"/>
    <property type="project" value="UniProtKB-KW"/>
</dbReference>
<gene>
    <name evidence="1" type="ORF">SAMN02745150_00068</name>
</gene>
<dbReference type="Gene3D" id="3.40.50.11120">
    <property type="entry name" value="Sialyltransferase, N-terminal GT-B Rossman nucleotide-binding domain"/>
    <property type="match status" value="1"/>
</dbReference>
<dbReference type="InterPro" id="IPR043078">
    <property type="entry name" value="Sialyltransferase_N"/>
</dbReference>
<dbReference type="EMBL" id="FOKY01000001">
    <property type="protein sequence ID" value="SFB67483.1"/>
    <property type="molecule type" value="Genomic_DNA"/>
</dbReference>
<organism evidence="1 2">
    <name type="scientific">Brevinema andersonii</name>
    <dbReference type="NCBI Taxonomy" id="34097"/>
    <lineage>
        <taxon>Bacteria</taxon>
        <taxon>Pseudomonadati</taxon>
        <taxon>Spirochaetota</taxon>
        <taxon>Spirochaetia</taxon>
        <taxon>Brevinematales</taxon>
        <taxon>Brevinemataceae</taxon>
        <taxon>Brevinema</taxon>
    </lineage>
</organism>
<dbReference type="InterPro" id="IPR021574">
    <property type="entry name" value="PM0188"/>
</dbReference>
<accession>A0A1I1D4F5</accession>
<protein>
    <submittedName>
        <fullName evidence="1">Sialyltransferase PMO188</fullName>
    </submittedName>
</protein>
<keyword evidence="1" id="KW-0808">Transferase</keyword>
<dbReference type="Gene3D" id="3.40.50.11110">
    <property type="entry name" value="Sialyltransferase, C-terminal GT-B Rossman nucleotide-binding domain"/>
    <property type="match status" value="1"/>
</dbReference>
<proteinExistence type="predicted"/>
<keyword evidence="1" id="KW-0328">Glycosyltransferase</keyword>
<dbReference type="Pfam" id="PF11477">
    <property type="entry name" value="PM0188"/>
    <property type="match status" value="1"/>
</dbReference>
<dbReference type="AlphaFoldDB" id="A0A1I1D4F5"/>
<dbReference type="Proteomes" id="UP000240042">
    <property type="component" value="Unassembled WGS sequence"/>
</dbReference>